<evidence type="ECO:0000256" key="1">
    <source>
        <dbReference type="ARBA" id="ARBA00004141"/>
    </source>
</evidence>
<dbReference type="AlphaFoldDB" id="A0AAW1QKQ6"/>
<dbReference type="PANTHER" id="PTHR23137">
    <property type="entry name" value="VESICLE TRANSPORT PROTEIN-RELATED"/>
    <property type="match status" value="1"/>
</dbReference>
<dbReference type="GO" id="GO:0005737">
    <property type="term" value="C:cytoplasm"/>
    <property type="evidence" value="ECO:0007669"/>
    <property type="project" value="UniProtKB-ARBA"/>
</dbReference>
<dbReference type="GO" id="GO:0016020">
    <property type="term" value="C:membrane"/>
    <property type="evidence" value="ECO:0007669"/>
    <property type="project" value="UniProtKB-SubCell"/>
</dbReference>
<accession>A0AAW1QKQ6</accession>
<comment type="function">
    <text evidence="8">May be involved in fusion of retrograde transport vesicles derived from an endocytic compartment with the Golgi complex.</text>
</comment>
<protein>
    <recommendedName>
        <fullName evidence="8">Vesicle transport protein</fullName>
    </recommendedName>
</protein>
<organism evidence="9 10">
    <name type="scientific">Elliptochloris bilobata</name>
    <dbReference type="NCBI Taxonomy" id="381761"/>
    <lineage>
        <taxon>Eukaryota</taxon>
        <taxon>Viridiplantae</taxon>
        <taxon>Chlorophyta</taxon>
        <taxon>core chlorophytes</taxon>
        <taxon>Trebouxiophyceae</taxon>
        <taxon>Trebouxiophyceae incertae sedis</taxon>
        <taxon>Elliptochloris clade</taxon>
        <taxon>Elliptochloris</taxon>
    </lineage>
</organism>
<name>A0AAW1QKQ6_9CHLO</name>
<dbReference type="InterPro" id="IPR007305">
    <property type="entry name" value="Vesicle_transpt_Got1/SFT2"/>
</dbReference>
<keyword evidence="2 8" id="KW-0813">Transport</keyword>
<dbReference type="Pfam" id="PF04178">
    <property type="entry name" value="Got1"/>
    <property type="match status" value="1"/>
</dbReference>
<keyword evidence="5 8" id="KW-1133">Transmembrane helix</keyword>
<dbReference type="Proteomes" id="UP001445335">
    <property type="component" value="Unassembled WGS sequence"/>
</dbReference>
<comment type="similarity">
    <text evidence="7 8">Belongs to the SFT2 family.</text>
</comment>
<feature type="transmembrane region" description="Helical" evidence="8">
    <location>
        <begin position="80"/>
        <end position="98"/>
    </location>
</feature>
<sequence>MLSRSKVDTYTATILTQRVYGFASCLGLSIVFGLLSTWFFLSPTRFAVLYTLSNLLMVASTMFLMGPIKQLKSMFDKGRIVATLVYLTAMALTLVSAINFQSFVLTVAFFIVQLGAMVWYSLSYIPFAREMAMRMFGSMV</sequence>
<evidence type="ECO:0000256" key="5">
    <source>
        <dbReference type="ARBA" id="ARBA00022989"/>
    </source>
</evidence>
<keyword evidence="4 8" id="KW-0653">Protein transport</keyword>
<feature type="transmembrane region" description="Helical" evidence="8">
    <location>
        <begin position="104"/>
        <end position="125"/>
    </location>
</feature>
<evidence type="ECO:0000256" key="8">
    <source>
        <dbReference type="RuleBase" id="RU363111"/>
    </source>
</evidence>
<comment type="caution">
    <text evidence="9">The sequence shown here is derived from an EMBL/GenBank/DDBJ whole genome shotgun (WGS) entry which is preliminary data.</text>
</comment>
<evidence type="ECO:0000256" key="3">
    <source>
        <dbReference type="ARBA" id="ARBA00022692"/>
    </source>
</evidence>
<dbReference type="GO" id="GO:0015031">
    <property type="term" value="P:protein transport"/>
    <property type="evidence" value="ECO:0007669"/>
    <property type="project" value="UniProtKB-KW"/>
</dbReference>
<evidence type="ECO:0000256" key="4">
    <source>
        <dbReference type="ARBA" id="ARBA00022927"/>
    </source>
</evidence>
<proteinExistence type="inferred from homology"/>
<evidence type="ECO:0000256" key="7">
    <source>
        <dbReference type="ARBA" id="ARBA00025800"/>
    </source>
</evidence>
<dbReference type="InterPro" id="IPR011691">
    <property type="entry name" value="Vesicle_transpt_SFT2"/>
</dbReference>
<dbReference type="GO" id="GO:0016192">
    <property type="term" value="P:vesicle-mediated transport"/>
    <property type="evidence" value="ECO:0007669"/>
    <property type="project" value="InterPro"/>
</dbReference>
<keyword evidence="3 8" id="KW-0812">Transmembrane</keyword>
<feature type="transmembrane region" description="Helical" evidence="8">
    <location>
        <begin position="47"/>
        <end position="68"/>
    </location>
</feature>
<reference evidence="9 10" key="1">
    <citation type="journal article" date="2024" name="Nat. Commun.">
        <title>Phylogenomics reveals the evolutionary origins of lichenization in chlorophyte algae.</title>
        <authorList>
            <person name="Puginier C."/>
            <person name="Libourel C."/>
            <person name="Otte J."/>
            <person name="Skaloud P."/>
            <person name="Haon M."/>
            <person name="Grisel S."/>
            <person name="Petersen M."/>
            <person name="Berrin J.G."/>
            <person name="Delaux P.M."/>
            <person name="Dal Grande F."/>
            <person name="Keller J."/>
        </authorList>
    </citation>
    <scope>NUCLEOTIDE SEQUENCE [LARGE SCALE GENOMIC DNA]</scope>
    <source>
        <strain evidence="9 10">SAG 245.80</strain>
    </source>
</reference>
<feature type="transmembrane region" description="Helical" evidence="8">
    <location>
        <begin position="20"/>
        <end position="41"/>
    </location>
</feature>
<dbReference type="EMBL" id="JALJOU010000092">
    <property type="protein sequence ID" value="KAK9821999.1"/>
    <property type="molecule type" value="Genomic_DNA"/>
</dbReference>
<evidence type="ECO:0000256" key="2">
    <source>
        <dbReference type="ARBA" id="ARBA00022448"/>
    </source>
</evidence>
<keyword evidence="6 8" id="KW-0472">Membrane</keyword>
<evidence type="ECO:0000313" key="9">
    <source>
        <dbReference type="EMBL" id="KAK9821999.1"/>
    </source>
</evidence>
<gene>
    <name evidence="9" type="ORF">WJX81_007228</name>
</gene>
<evidence type="ECO:0000313" key="10">
    <source>
        <dbReference type="Proteomes" id="UP001445335"/>
    </source>
</evidence>
<keyword evidence="10" id="KW-1185">Reference proteome</keyword>
<dbReference type="PANTHER" id="PTHR23137:SF6">
    <property type="entry name" value="VESICLE TRANSPORT PROTEIN"/>
    <property type="match status" value="1"/>
</dbReference>
<evidence type="ECO:0000256" key="6">
    <source>
        <dbReference type="ARBA" id="ARBA00023136"/>
    </source>
</evidence>
<comment type="subcellular location">
    <subcellularLocation>
        <location evidence="1 8">Membrane</location>
        <topology evidence="1 8">Multi-pass membrane protein</topology>
    </subcellularLocation>
</comment>
<dbReference type="GO" id="GO:0012505">
    <property type="term" value="C:endomembrane system"/>
    <property type="evidence" value="ECO:0007669"/>
    <property type="project" value="UniProtKB-ARBA"/>
</dbReference>